<dbReference type="Gene3D" id="3.40.50.10190">
    <property type="entry name" value="BRCT domain"/>
    <property type="match status" value="1"/>
</dbReference>
<feature type="domain" description="BRCT" evidence="1">
    <location>
        <begin position="207"/>
        <end position="295"/>
    </location>
</feature>
<dbReference type="Proteomes" id="UP000006764">
    <property type="component" value="Chromosome"/>
</dbReference>
<gene>
    <name evidence="2" type="ORF">S7S_00705</name>
</gene>
<dbReference type="GO" id="GO:0016874">
    <property type="term" value="F:ligase activity"/>
    <property type="evidence" value="ECO:0007669"/>
    <property type="project" value="UniProtKB-KW"/>
</dbReference>
<name>A0A0B4XIP3_9GAMM</name>
<dbReference type="KEGG" id="apac:S7S_00705"/>
<accession>A0A0B4XIP3</accession>
<protein>
    <submittedName>
        <fullName evidence="2">NAD-dependent DNA ligase (Contains BRCT domain type II)</fullName>
    </submittedName>
</protein>
<evidence type="ECO:0000313" key="2">
    <source>
        <dbReference type="EMBL" id="AJD46565.1"/>
    </source>
</evidence>
<keyword evidence="2" id="KW-0436">Ligase</keyword>
<dbReference type="HOGENOM" id="CLU_058425_1_0_6"/>
<evidence type="ECO:0000259" key="1">
    <source>
        <dbReference type="PROSITE" id="PS50172"/>
    </source>
</evidence>
<keyword evidence="3" id="KW-1185">Reference proteome</keyword>
<dbReference type="PROSITE" id="PS50172">
    <property type="entry name" value="BRCT"/>
    <property type="match status" value="1"/>
</dbReference>
<dbReference type="InterPro" id="IPR036420">
    <property type="entry name" value="BRCT_dom_sf"/>
</dbReference>
<dbReference type="RefSeq" id="WP_008739182.1">
    <property type="nucleotide sequence ID" value="NZ_CP004387.1"/>
</dbReference>
<dbReference type="SUPFAM" id="SSF52113">
    <property type="entry name" value="BRCT domain"/>
    <property type="match status" value="1"/>
</dbReference>
<dbReference type="InterPro" id="IPR001357">
    <property type="entry name" value="BRCT_dom"/>
</dbReference>
<reference evidence="2 3" key="1">
    <citation type="journal article" date="2012" name="J. Bacteriol.">
        <title>Genome sequence of an alkane-degrading bacterium, Alcanivorax pacificus type strain W11-5, isolated from deep sea sediment.</title>
        <authorList>
            <person name="Lai Q."/>
            <person name="Shao Z."/>
        </authorList>
    </citation>
    <scope>NUCLEOTIDE SEQUENCE [LARGE SCALE GENOMIC DNA]</scope>
    <source>
        <strain evidence="2 3">W11-5</strain>
    </source>
</reference>
<evidence type="ECO:0000313" key="3">
    <source>
        <dbReference type="Proteomes" id="UP000006764"/>
    </source>
</evidence>
<dbReference type="STRING" id="391936.S7S_00705"/>
<proteinExistence type="predicted"/>
<dbReference type="AlphaFoldDB" id="A0A0B4XIP3"/>
<organism evidence="2 3">
    <name type="scientific">Isoalcanivorax pacificus W11-5</name>
    <dbReference type="NCBI Taxonomy" id="391936"/>
    <lineage>
        <taxon>Bacteria</taxon>
        <taxon>Pseudomonadati</taxon>
        <taxon>Pseudomonadota</taxon>
        <taxon>Gammaproteobacteria</taxon>
        <taxon>Oceanospirillales</taxon>
        <taxon>Alcanivoracaceae</taxon>
        <taxon>Isoalcanivorax</taxon>
    </lineage>
</organism>
<sequence length="295" mass="33319">MLEHAPYRRYAGKAEIEKAINSLKGLIEGIAIDRLINAHELQFLHMWLDEHRRYSSKHPFNELFPVVESAITDGVLTNEEQADILWLCDQLLSERYFDSVTTDMQRLHAMIAGIASDGQISVEELRGLSKWLQKHEHLRRCWPYDEIDTLITSVLADKLIDPEEHALLMQFFGEFIAILDNRTVTMPPVAEGSTLTGLCAVCPDISFQGSVFCLTGASHRYSRKQLYSLIQELGGKTANGVSKKVQYLIVGAEGNPCWAFACYGRKVEQAVKLRKEGHTILIVHENDLHDAIADL</sequence>
<dbReference type="Pfam" id="PF00533">
    <property type="entry name" value="BRCT"/>
    <property type="match status" value="1"/>
</dbReference>
<dbReference type="EMBL" id="CP004387">
    <property type="protein sequence ID" value="AJD46565.1"/>
    <property type="molecule type" value="Genomic_DNA"/>
</dbReference>
<dbReference type="OrthoDB" id="5451971at2"/>
<dbReference type="CDD" id="cd17748">
    <property type="entry name" value="BRCT_DNA_ligase_like"/>
    <property type="match status" value="1"/>
</dbReference>